<evidence type="ECO:0000256" key="15">
    <source>
        <dbReference type="ARBA" id="ARBA00023285"/>
    </source>
</evidence>
<reference evidence="22" key="1">
    <citation type="submission" date="2018-06" db="EMBL/GenBank/DDBJ databases">
        <authorList>
            <person name="Zhirakovskaya E."/>
        </authorList>
    </citation>
    <scope>NUCLEOTIDE SEQUENCE</scope>
</reference>
<dbReference type="PROSITE" id="PS51332">
    <property type="entry name" value="B12_BINDING"/>
    <property type="match status" value="1"/>
</dbReference>
<dbReference type="SUPFAM" id="SSF52242">
    <property type="entry name" value="Cobalamin (vitamin B12)-binding domain"/>
    <property type="match status" value="1"/>
</dbReference>
<feature type="domain" description="B12-binding" evidence="20">
    <location>
        <begin position="747"/>
        <end position="882"/>
    </location>
</feature>
<keyword evidence="10" id="KW-0949">S-adenosyl-L-methionine</keyword>
<dbReference type="InterPro" id="IPR037010">
    <property type="entry name" value="VitB12-dep_Met_synth_activ_sf"/>
</dbReference>
<dbReference type="GO" id="GO:0008705">
    <property type="term" value="F:methionine synthase activity"/>
    <property type="evidence" value="ECO:0007669"/>
    <property type="project" value="UniProtKB-EC"/>
</dbReference>
<evidence type="ECO:0000256" key="1">
    <source>
        <dbReference type="ARBA" id="ARBA00001947"/>
    </source>
</evidence>
<dbReference type="InterPro" id="IPR003726">
    <property type="entry name" value="HCY_dom"/>
</dbReference>
<dbReference type="Gene3D" id="3.20.20.330">
    <property type="entry name" value="Homocysteine-binding-like domain"/>
    <property type="match status" value="1"/>
</dbReference>
<evidence type="ECO:0000256" key="4">
    <source>
        <dbReference type="ARBA" id="ARBA00010398"/>
    </source>
</evidence>
<dbReference type="SUPFAM" id="SSF82282">
    <property type="entry name" value="Homocysteine S-methyltransferase"/>
    <property type="match status" value="1"/>
</dbReference>
<evidence type="ECO:0000256" key="6">
    <source>
        <dbReference type="ARBA" id="ARBA00022603"/>
    </source>
</evidence>
<evidence type="ECO:0000259" key="19">
    <source>
        <dbReference type="PROSITE" id="PS50974"/>
    </source>
</evidence>
<dbReference type="FunFam" id="3.20.20.330:FF:000001">
    <property type="entry name" value="Methionine synthase"/>
    <property type="match status" value="1"/>
</dbReference>
<comment type="similarity">
    <text evidence="4">Belongs to the vitamin-B12 dependent methionine synthase family.</text>
</comment>
<keyword evidence="14" id="KW-0486">Methionine biosynthesis</keyword>
<feature type="domain" description="Hcy-binding" evidence="17">
    <location>
        <begin position="6"/>
        <end position="326"/>
    </location>
</feature>
<evidence type="ECO:0000259" key="20">
    <source>
        <dbReference type="PROSITE" id="PS51332"/>
    </source>
</evidence>
<dbReference type="SUPFAM" id="SSF56507">
    <property type="entry name" value="Methionine synthase activation domain-like"/>
    <property type="match status" value="1"/>
</dbReference>
<evidence type="ECO:0000259" key="18">
    <source>
        <dbReference type="PROSITE" id="PS50972"/>
    </source>
</evidence>
<dbReference type="InterPro" id="IPR000489">
    <property type="entry name" value="Pterin-binding_dom"/>
</dbReference>
<dbReference type="CDD" id="cd00740">
    <property type="entry name" value="MeTr"/>
    <property type="match status" value="1"/>
</dbReference>
<dbReference type="PANTHER" id="PTHR45833">
    <property type="entry name" value="METHIONINE SYNTHASE"/>
    <property type="match status" value="1"/>
</dbReference>
<dbReference type="Pfam" id="PF02574">
    <property type="entry name" value="S-methyl_trans"/>
    <property type="match status" value="1"/>
</dbReference>
<feature type="domain" description="B12-binding N-terminal" evidence="21">
    <location>
        <begin position="649"/>
        <end position="743"/>
    </location>
</feature>
<dbReference type="PANTHER" id="PTHR45833:SF1">
    <property type="entry name" value="METHIONINE SYNTHASE"/>
    <property type="match status" value="1"/>
</dbReference>
<evidence type="ECO:0000256" key="2">
    <source>
        <dbReference type="ARBA" id="ARBA00001956"/>
    </source>
</evidence>
<feature type="domain" description="AdoMet activation" evidence="19">
    <location>
        <begin position="897"/>
        <end position="1225"/>
    </location>
</feature>
<keyword evidence="12" id="KW-0677">Repeat</keyword>
<dbReference type="PROSITE" id="PS51337">
    <property type="entry name" value="B12_BINDING_NTER"/>
    <property type="match status" value="1"/>
</dbReference>
<dbReference type="NCBIfam" id="TIGR02082">
    <property type="entry name" value="metH"/>
    <property type="match status" value="1"/>
</dbReference>
<sequence>MTTYTSDDIKNLLEDRILLLDGAMGSLIFQAKPTEEDYRGKQFAKHNCDLRNCNDILVLTQPELITDIHKQYFEAGSHILETNTFNANTISMKEYNLEEHTFEINKQAVELVRQAAEQATVTDPGLPRLIAGSIGPMNRSLSISPDVNDPAKRLVTFDEVVDAYTEQIRGLVAGGVDILMPETAFDTLNLKACLFAIQKFFDSEKINLPVMISGTITDDSGRTMTGQTIEAFWTSVAHFDMLSIGLNCALGPEKMRPHLSALSKIAPFPLSCYPNAGLPNEMGEFDMGPDAMASKIRQFAESGWLNIVGGCCGSTPAHIRAIGDVVAKIAPRKVPDVPKYSAYSGLERLEIRPESNFMMIGERTNVTGSRKFARLIKEEKYDEALSVARHQVEGGANMIDVNMDEGLIDSEAAMAHFLNLIAAEPDIDRVPIMVDSSKWDVIEAGLKCVKGKCVVNSISLKDGEETFLERARKVKNYGAAAVVMAFDEEGQAANCNHKVAICKRAYKLLTEKVGLPAEDIIFDPNILTVGTGMEEHANYGVEFIEAVRRIKKECPGAKTSGGVSNISFSFRGNNTVREAINAAFLYHAIEAGLDMGIVNAAQLEVYEEIDKELLEHVEDVLLNRRDDATERLIDFAETVKQKSGKGEIKTQEWRSGTVEERLSHALLKGITDHIDEDMEEARQKYGRPLYVIQGPMMDGMAVVGKLFGAGKMFLPQVVKSARVMKKGVAYLTPFMEDEKGEGEPSARAKMIIATVKGDVHDIGKNIVAVVLRCNNFDLIDLGVMVAADDILDAAVEHDVDVVGLSGLITPSLDEMVFVAREMQRRGMTTPLLVGGATTSAKHNAIKIAPEYDGVVIHVGDASLAVPVVEKLIDKQHCDEYITEVKAEQEKTRSTYKERQQKKLVSYAEAKRKPFATDWETVRIDKPSFLGLKNIENVTLETLIPYIDWSPFFMAWELRGKYPKIFDDKIVGVEAKNLFNDAQQLLNRIVSEKLLTVRGVYGFWAANSVGDDIVLYTDESRKTEQARFHMLRQQWQRKGQVFFRSLADYIAPVESHKEDYMGAFAVTTGIGCTELAETFEAEHDDYQSIMTKALADRLAEAFAEYQHQQARNDWGYGKQEGLDSEALISEKYRGIRPAFGYPACPDHTEKRTLFELLNAEERTSISLTENYAMLPAASVSGIYFAHPECRYFAVDKLTKDQVGNYAERKAISIEEAERWLSPNLGY</sequence>
<dbReference type="EMBL" id="UOGL01000306">
    <property type="protein sequence ID" value="VAX39158.1"/>
    <property type="molecule type" value="Genomic_DNA"/>
</dbReference>
<name>A0A3B1DSU0_9ZZZZ</name>
<dbReference type="EC" id="2.1.1.13" evidence="5"/>
<protein>
    <recommendedName>
        <fullName evidence="5">methionine synthase</fullName>
        <ecNumber evidence="5">2.1.1.13</ecNumber>
    </recommendedName>
    <alternativeName>
        <fullName evidence="16">5-methyltetrahydrofolate--homocysteine methyltransferase</fullName>
    </alternativeName>
</protein>
<keyword evidence="7" id="KW-0028">Amino-acid biosynthesis</keyword>
<dbReference type="Gene3D" id="1.10.288.10">
    <property type="entry name" value="Cobalamin-dependent Methionine Synthase, domain 2"/>
    <property type="match status" value="1"/>
</dbReference>
<keyword evidence="6 22" id="KW-0489">Methyltransferase</keyword>
<dbReference type="InterPro" id="IPR036724">
    <property type="entry name" value="Cobalamin-bd_sf"/>
</dbReference>
<comment type="cofactor">
    <cofactor evidence="2">
        <name>methylcob(III)alamin</name>
        <dbReference type="ChEBI" id="CHEBI:28115"/>
    </cofactor>
</comment>
<evidence type="ECO:0000256" key="12">
    <source>
        <dbReference type="ARBA" id="ARBA00022737"/>
    </source>
</evidence>
<dbReference type="UniPathway" id="UPA00051">
    <property type="reaction ID" value="UER00081"/>
</dbReference>
<evidence type="ECO:0000313" key="22">
    <source>
        <dbReference type="EMBL" id="VAX39158.1"/>
    </source>
</evidence>
<dbReference type="FunFam" id="1.10.1240.10:FF:000001">
    <property type="entry name" value="Methionine synthase"/>
    <property type="match status" value="1"/>
</dbReference>
<dbReference type="Pfam" id="PF00809">
    <property type="entry name" value="Pterin_bind"/>
    <property type="match status" value="1"/>
</dbReference>
<dbReference type="GO" id="GO:0050667">
    <property type="term" value="P:homocysteine metabolic process"/>
    <property type="evidence" value="ECO:0007669"/>
    <property type="project" value="TreeGrafter"/>
</dbReference>
<dbReference type="Gene3D" id="3.10.196.10">
    <property type="entry name" value="Vitamin B12-dependent methionine synthase, activation domain"/>
    <property type="match status" value="1"/>
</dbReference>
<dbReference type="InterPro" id="IPR004223">
    <property type="entry name" value="VitB12-dep_Met_synth_activ_dom"/>
</dbReference>
<dbReference type="InterPro" id="IPR011822">
    <property type="entry name" value="MetH"/>
</dbReference>
<dbReference type="FunFam" id="3.20.20.20:FF:000002">
    <property type="entry name" value="Methionine synthase"/>
    <property type="match status" value="1"/>
</dbReference>
<dbReference type="InterPro" id="IPR003759">
    <property type="entry name" value="Cbl-bd_cap"/>
</dbReference>
<comment type="pathway">
    <text evidence="3">Amino-acid biosynthesis; L-methionine biosynthesis via de novo pathway; L-methionine from L-homocysteine (MetH route): step 1/1.</text>
</comment>
<dbReference type="PIRSF" id="PIRSF000381">
    <property type="entry name" value="MetH"/>
    <property type="match status" value="1"/>
</dbReference>
<dbReference type="Gene3D" id="3.20.20.20">
    <property type="entry name" value="Dihydropteroate synthase-like"/>
    <property type="match status" value="1"/>
</dbReference>
<organism evidence="22">
    <name type="scientific">hydrothermal vent metagenome</name>
    <dbReference type="NCBI Taxonomy" id="652676"/>
    <lineage>
        <taxon>unclassified sequences</taxon>
        <taxon>metagenomes</taxon>
        <taxon>ecological metagenomes</taxon>
    </lineage>
</organism>
<dbReference type="SMART" id="SM01018">
    <property type="entry name" value="B12-binding_2"/>
    <property type="match status" value="1"/>
</dbReference>
<keyword evidence="11" id="KW-0479">Metal-binding</keyword>
<dbReference type="Gene3D" id="1.10.1240.10">
    <property type="entry name" value="Methionine synthase domain"/>
    <property type="match status" value="1"/>
</dbReference>
<keyword evidence="8" id="KW-0846">Cobalamin</keyword>
<dbReference type="CDD" id="cd02069">
    <property type="entry name" value="methionine_synthase_B12_BD"/>
    <property type="match status" value="1"/>
</dbReference>
<accession>A0A3B1DSU0</accession>
<evidence type="ECO:0000259" key="17">
    <source>
        <dbReference type="PROSITE" id="PS50970"/>
    </source>
</evidence>
<evidence type="ECO:0000256" key="10">
    <source>
        <dbReference type="ARBA" id="ARBA00022691"/>
    </source>
</evidence>
<evidence type="ECO:0000256" key="16">
    <source>
        <dbReference type="ARBA" id="ARBA00031040"/>
    </source>
</evidence>
<dbReference type="InterPro" id="IPR050554">
    <property type="entry name" value="Met_Synthase/Corrinoid"/>
</dbReference>
<dbReference type="NCBIfam" id="NF007024">
    <property type="entry name" value="PRK09490.1"/>
    <property type="match status" value="1"/>
</dbReference>
<dbReference type="SUPFAM" id="SSF51717">
    <property type="entry name" value="Dihydropteroate synthetase-like"/>
    <property type="match status" value="1"/>
</dbReference>
<keyword evidence="15" id="KW-0170">Cobalt</keyword>
<evidence type="ECO:0000256" key="13">
    <source>
        <dbReference type="ARBA" id="ARBA00022833"/>
    </source>
</evidence>
<dbReference type="GO" id="GO:0008270">
    <property type="term" value="F:zinc ion binding"/>
    <property type="evidence" value="ECO:0007669"/>
    <property type="project" value="InterPro"/>
</dbReference>
<dbReference type="GO" id="GO:0046653">
    <property type="term" value="P:tetrahydrofolate metabolic process"/>
    <property type="evidence" value="ECO:0007669"/>
    <property type="project" value="TreeGrafter"/>
</dbReference>
<proteinExistence type="inferred from homology"/>
<dbReference type="PROSITE" id="PS50970">
    <property type="entry name" value="HCY"/>
    <property type="match status" value="1"/>
</dbReference>
<dbReference type="InterPro" id="IPR036594">
    <property type="entry name" value="Meth_synthase_dom"/>
</dbReference>
<evidence type="ECO:0000256" key="7">
    <source>
        <dbReference type="ARBA" id="ARBA00022605"/>
    </source>
</evidence>
<comment type="cofactor">
    <cofactor evidence="1">
        <name>Zn(2+)</name>
        <dbReference type="ChEBI" id="CHEBI:29105"/>
    </cofactor>
</comment>
<evidence type="ECO:0000256" key="11">
    <source>
        <dbReference type="ARBA" id="ARBA00022723"/>
    </source>
</evidence>
<dbReference type="GO" id="GO:0032259">
    <property type="term" value="P:methylation"/>
    <property type="evidence" value="ECO:0007669"/>
    <property type="project" value="UniProtKB-KW"/>
</dbReference>
<evidence type="ECO:0000259" key="21">
    <source>
        <dbReference type="PROSITE" id="PS51337"/>
    </source>
</evidence>
<dbReference type="Pfam" id="PF02965">
    <property type="entry name" value="Met_synt_B12"/>
    <property type="match status" value="1"/>
</dbReference>
<dbReference type="PROSITE" id="PS50974">
    <property type="entry name" value="ADOMET_ACTIVATION"/>
    <property type="match status" value="1"/>
</dbReference>
<dbReference type="Pfam" id="PF02310">
    <property type="entry name" value="B12-binding"/>
    <property type="match status" value="1"/>
</dbReference>
<evidence type="ECO:0000256" key="9">
    <source>
        <dbReference type="ARBA" id="ARBA00022679"/>
    </source>
</evidence>
<dbReference type="InterPro" id="IPR006158">
    <property type="entry name" value="Cobalamin-bd"/>
</dbReference>
<dbReference type="Pfam" id="PF02607">
    <property type="entry name" value="B12-binding_2"/>
    <property type="match status" value="1"/>
</dbReference>
<gene>
    <name evidence="22" type="ORF">MNBD_PLANCTO02-559</name>
</gene>
<evidence type="ECO:0000256" key="14">
    <source>
        <dbReference type="ARBA" id="ARBA00023167"/>
    </source>
</evidence>
<feature type="domain" description="Pterin-binding" evidence="18">
    <location>
        <begin position="357"/>
        <end position="618"/>
    </location>
</feature>
<dbReference type="GO" id="GO:0031419">
    <property type="term" value="F:cobalamin binding"/>
    <property type="evidence" value="ECO:0007669"/>
    <property type="project" value="UniProtKB-KW"/>
</dbReference>
<dbReference type="InterPro" id="IPR011005">
    <property type="entry name" value="Dihydropteroate_synth-like_sf"/>
</dbReference>
<dbReference type="PROSITE" id="PS50972">
    <property type="entry name" value="PTERIN_BINDING"/>
    <property type="match status" value="1"/>
</dbReference>
<dbReference type="SUPFAM" id="SSF47644">
    <property type="entry name" value="Methionine synthase domain"/>
    <property type="match status" value="1"/>
</dbReference>
<dbReference type="Gene3D" id="3.40.50.280">
    <property type="entry name" value="Cobalamin-binding domain"/>
    <property type="match status" value="1"/>
</dbReference>
<keyword evidence="9 22" id="KW-0808">Transferase</keyword>
<evidence type="ECO:0000256" key="8">
    <source>
        <dbReference type="ARBA" id="ARBA00022628"/>
    </source>
</evidence>
<dbReference type="InterPro" id="IPR033706">
    <property type="entry name" value="Met_synthase_B12-bd"/>
</dbReference>
<dbReference type="AlphaFoldDB" id="A0A3B1DSU0"/>
<dbReference type="GO" id="GO:0005829">
    <property type="term" value="C:cytosol"/>
    <property type="evidence" value="ECO:0007669"/>
    <property type="project" value="TreeGrafter"/>
</dbReference>
<keyword evidence="13" id="KW-0862">Zinc</keyword>
<dbReference type="InterPro" id="IPR036589">
    <property type="entry name" value="HCY_dom_sf"/>
</dbReference>
<evidence type="ECO:0000256" key="3">
    <source>
        <dbReference type="ARBA" id="ARBA00005178"/>
    </source>
</evidence>
<evidence type="ECO:0000256" key="5">
    <source>
        <dbReference type="ARBA" id="ARBA00012032"/>
    </source>
</evidence>